<dbReference type="Proteomes" id="UP000222868">
    <property type="component" value="Segment"/>
</dbReference>
<keyword evidence="1" id="KW-0472">Membrane</keyword>
<evidence type="ECO:0000313" key="3">
    <source>
        <dbReference type="Proteomes" id="UP000222868"/>
    </source>
</evidence>
<dbReference type="KEGG" id="vg:54978998"/>
<dbReference type="GeneID" id="54978998"/>
<organism evidence="2 3">
    <name type="scientific">Ralstonia phage RS-PII-1</name>
    <dbReference type="NCBI Taxonomy" id="1932892"/>
    <lineage>
        <taxon>Viruses</taxon>
        <taxon>Duplodnaviria</taxon>
        <taxon>Heunggongvirae</taxon>
        <taxon>Uroviricota</taxon>
        <taxon>Caudoviricetes</taxon>
        <taxon>Autographivirales</taxon>
        <taxon>Autonotataviridae</taxon>
        <taxon>Sukuvirus</taxon>
        <taxon>Sukuvirus RSPII1</taxon>
    </lineage>
</organism>
<dbReference type="RefSeq" id="YP_009788864.1">
    <property type="nucleotide sequence ID" value="NC_047804.1"/>
</dbReference>
<evidence type="ECO:0000313" key="2">
    <source>
        <dbReference type="EMBL" id="APU00296.1"/>
    </source>
</evidence>
<sequence length="58" mass="6179">MTADPRVTAAVGTGGSIYSWLQLPWAEWAAVLTVLYLVIQIVGALPKAIEAIKGLLNK</sequence>
<reference evidence="2 3" key="1">
    <citation type="submission" date="2016-12" db="EMBL/GenBank/DDBJ databases">
        <title>Isolation, Whole Genome Sequencing Analysis of a Novel Lytic Bacteriophage RS-PII-1 infecting Ralstonia solanacearum.</title>
        <authorList>
            <person name="Su J."/>
            <person name="Liu J."/>
            <person name="Yu H."/>
            <person name="Guo Z."/>
            <person name="Sun H."/>
            <person name="Fan G."/>
            <person name="Gu G."/>
            <person name="Wang G."/>
        </authorList>
    </citation>
    <scope>NUCLEOTIDE SEQUENCE [LARGE SCALE GENOMIC DNA]</scope>
</reference>
<proteinExistence type="predicted"/>
<name>A0A1L7DQC5_9CAUD</name>
<keyword evidence="1" id="KW-0812">Transmembrane</keyword>
<protein>
    <submittedName>
        <fullName evidence="2">Uncharacterized protein</fullName>
    </submittedName>
</protein>
<evidence type="ECO:0000256" key="1">
    <source>
        <dbReference type="SAM" id="Phobius"/>
    </source>
</evidence>
<accession>A0A1L7DQC5</accession>
<keyword evidence="1" id="KW-1133">Transmembrane helix</keyword>
<feature type="transmembrane region" description="Helical" evidence="1">
    <location>
        <begin position="28"/>
        <end position="49"/>
    </location>
</feature>
<keyword evidence="3" id="KW-1185">Reference proteome</keyword>
<dbReference type="EMBL" id="KY316062">
    <property type="protein sequence ID" value="APU00296.1"/>
    <property type="molecule type" value="Genomic_DNA"/>
</dbReference>